<dbReference type="Gene3D" id="3.40.190.10">
    <property type="entry name" value="Periplasmic binding protein-like II"/>
    <property type="match status" value="2"/>
</dbReference>
<reference evidence="4" key="2">
    <citation type="submission" date="2020-09" db="EMBL/GenBank/DDBJ databases">
        <authorList>
            <person name="Sun Q."/>
            <person name="Sedlacek I."/>
        </authorList>
    </citation>
    <scope>NUCLEOTIDE SEQUENCE</scope>
    <source>
        <strain evidence="4">CCM 7684</strain>
    </source>
</reference>
<evidence type="ECO:0000256" key="1">
    <source>
        <dbReference type="ARBA" id="ARBA00022729"/>
    </source>
</evidence>
<evidence type="ECO:0000259" key="3">
    <source>
        <dbReference type="SMART" id="SM00062"/>
    </source>
</evidence>
<keyword evidence="1 2" id="KW-0732">Signal</keyword>
<dbReference type="EMBL" id="BMCP01000006">
    <property type="protein sequence ID" value="GGE53601.1"/>
    <property type="molecule type" value="Genomic_DNA"/>
</dbReference>
<dbReference type="SMART" id="SM00062">
    <property type="entry name" value="PBPb"/>
    <property type="match status" value="1"/>
</dbReference>
<gene>
    <name evidence="4" type="ORF">GCM10007276_33290</name>
</gene>
<proteinExistence type="predicted"/>
<evidence type="ECO:0000256" key="2">
    <source>
        <dbReference type="SAM" id="SignalP"/>
    </source>
</evidence>
<feature type="chain" id="PRO_5035321773" evidence="2">
    <location>
        <begin position="19"/>
        <end position="287"/>
    </location>
</feature>
<sequence>MKLSALAKAAVLATAVMAAPAASQAEGLMDKIKETGKITVATDANYPPFEFIKDGKIVGYGKDLLTELVAALSKEVGREVTLEQLDLPFQGVLPGLTAGQFDFVVTSVGINPERAKRYAFTRPIAASAQTVMIREGDADEIKTPEDLEGKILGTQIASSSEPVARAFDKKMKDKGKAGFSELKLFTTYPETYVALANGSIDAVLQTGPALAVLVQERKGMFKLIGPINDQKSYLAWAARPEDGAFRDFVSDFLSELNKSGKMGELQEKWFGFKMDTPDEGYLPEGAL</sequence>
<feature type="domain" description="Solute-binding protein family 3/N-terminal" evidence="3">
    <location>
        <begin position="37"/>
        <end position="273"/>
    </location>
</feature>
<dbReference type="PANTHER" id="PTHR35936">
    <property type="entry name" value="MEMBRANE-BOUND LYTIC MUREIN TRANSGLYCOSYLASE F"/>
    <property type="match status" value="1"/>
</dbReference>
<name>A0A8J2YMN8_9RHOB</name>
<protein>
    <submittedName>
        <fullName evidence="4">ABC transporter substrate-binding protein</fullName>
    </submittedName>
</protein>
<dbReference type="AlphaFoldDB" id="A0A8J2YMN8"/>
<feature type="signal peptide" evidence="2">
    <location>
        <begin position="1"/>
        <end position="18"/>
    </location>
</feature>
<dbReference type="RefSeq" id="WP_229729550.1">
    <property type="nucleotide sequence ID" value="NZ_BMCP01000006.1"/>
</dbReference>
<reference evidence="4" key="1">
    <citation type="journal article" date="2014" name="Int. J. Syst. Evol. Microbiol.">
        <title>Complete genome sequence of Corynebacterium casei LMG S-19264T (=DSM 44701T), isolated from a smear-ripened cheese.</title>
        <authorList>
            <consortium name="US DOE Joint Genome Institute (JGI-PGF)"/>
            <person name="Walter F."/>
            <person name="Albersmeier A."/>
            <person name="Kalinowski J."/>
            <person name="Ruckert C."/>
        </authorList>
    </citation>
    <scope>NUCLEOTIDE SEQUENCE</scope>
    <source>
        <strain evidence="4">CCM 7684</strain>
    </source>
</reference>
<comment type="caution">
    <text evidence="4">The sequence shown here is derived from an EMBL/GenBank/DDBJ whole genome shotgun (WGS) entry which is preliminary data.</text>
</comment>
<dbReference type="SUPFAM" id="SSF53850">
    <property type="entry name" value="Periplasmic binding protein-like II"/>
    <property type="match status" value="1"/>
</dbReference>
<dbReference type="Proteomes" id="UP000602745">
    <property type="component" value="Unassembled WGS sequence"/>
</dbReference>
<accession>A0A8J2YMN8</accession>
<evidence type="ECO:0000313" key="4">
    <source>
        <dbReference type="EMBL" id="GGE53601.1"/>
    </source>
</evidence>
<dbReference type="InterPro" id="IPR001638">
    <property type="entry name" value="Solute-binding_3/MltF_N"/>
</dbReference>
<dbReference type="Pfam" id="PF00497">
    <property type="entry name" value="SBP_bac_3"/>
    <property type="match status" value="1"/>
</dbReference>
<keyword evidence="5" id="KW-1185">Reference proteome</keyword>
<evidence type="ECO:0000313" key="5">
    <source>
        <dbReference type="Proteomes" id="UP000602745"/>
    </source>
</evidence>
<organism evidence="4 5">
    <name type="scientific">Agaricicola taiwanensis</name>
    <dbReference type="NCBI Taxonomy" id="591372"/>
    <lineage>
        <taxon>Bacteria</taxon>
        <taxon>Pseudomonadati</taxon>
        <taxon>Pseudomonadota</taxon>
        <taxon>Alphaproteobacteria</taxon>
        <taxon>Rhodobacterales</taxon>
        <taxon>Paracoccaceae</taxon>
        <taxon>Agaricicola</taxon>
    </lineage>
</organism>
<dbReference type="PANTHER" id="PTHR35936:SF19">
    <property type="entry name" value="AMINO-ACID-BINDING PROTEIN YXEM-RELATED"/>
    <property type="match status" value="1"/>
</dbReference>